<dbReference type="OrthoDB" id="164654at2"/>
<evidence type="ECO:0000313" key="2">
    <source>
        <dbReference type="EMBL" id="SMA49247.1"/>
    </source>
</evidence>
<dbReference type="GO" id="GO:0016788">
    <property type="term" value="F:hydrolase activity, acting on ester bonds"/>
    <property type="evidence" value="ECO:0007669"/>
    <property type="project" value="UniProtKB-ARBA"/>
</dbReference>
<dbReference type="EMBL" id="FWPT01000007">
    <property type="protein sequence ID" value="SMA49247.1"/>
    <property type="molecule type" value="Genomic_DNA"/>
</dbReference>
<dbReference type="InterPro" id="IPR036514">
    <property type="entry name" value="SGNH_hydro_sf"/>
</dbReference>
<keyword evidence="2" id="KW-0378">Hydrolase</keyword>
<dbReference type="InterPro" id="IPR051532">
    <property type="entry name" value="Ester_Hydrolysis_Enzymes"/>
</dbReference>
<keyword evidence="3" id="KW-1185">Reference proteome</keyword>
<dbReference type="CDD" id="cd01839">
    <property type="entry name" value="SGNH_arylesterase_like"/>
    <property type="match status" value="1"/>
</dbReference>
<evidence type="ECO:0000259" key="1">
    <source>
        <dbReference type="Pfam" id="PF13472"/>
    </source>
</evidence>
<organism evidence="2 3">
    <name type="scientific">Parendozoicomonas haliclonae</name>
    <dbReference type="NCBI Taxonomy" id="1960125"/>
    <lineage>
        <taxon>Bacteria</taxon>
        <taxon>Pseudomonadati</taxon>
        <taxon>Pseudomonadota</taxon>
        <taxon>Gammaproteobacteria</taxon>
        <taxon>Oceanospirillales</taxon>
        <taxon>Endozoicomonadaceae</taxon>
        <taxon>Parendozoicomonas</taxon>
    </lineage>
</organism>
<reference evidence="2 3" key="1">
    <citation type="submission" date="2017-03" db="EMBL/GenBank/DDBJ databases">
        <authorList>
            <person name="Afonso C.L."/>
            <person name="Miller P.J."/>
            <person name="Scott M.A."/>
            <person name="Spackman E."/>
            <person name="Goraichik I."/>
            <person name="Dimitrov K.M."/>
            <person name="Suarez D.L."/>
            <person name="Swayne D.E."/>
        </authorList>
    </citation>
    <scope>NUCLEOTIDE SEQUENCE [LARGE SCALE GENOMIC DNA]</scope>
    <source>
        <strain evidence="2">SB41UT1</strain>
    </source>
</reference>
<dbReference type="SUPFAM" id="SSF52266">
    <property type="entry name" value="SGNH hydrolase"/>
    <property type="match status" value="1"/>
</dbReference>
<protein>
    <submittedName>
        <fullName evidence="2">GDSL-like Lipase/Acylhydrolase</fullName>
    </submittedName>
</protein>
<dbReference type="PANTHER" id="PTHR30383">
    <property type="entry name" value="THIOESTERASE 1/PROTEASE 1/LYSOPHOSPHOLIPASE L1"/>
    <property type="match status" value="1"/>
</dbReference>
<dbReference type="InterPro" id="IPR013830">
    <property type="entry name" value="SGNH_hydro"/>
</dbReference>
<sequence>MKTILCFGDSITWGFDPATGGRHLYPNRWTSVLQDFLGDEYKVIVEGLCGRFTVHDDPWHEARNGNTLLMPVLESHKPIDLLVLMLGTNDILHMKDVTAADAARGAEVLIKKILISECGPDDRPPKILLLAPPLLGTLSADLNMFCHGNPVYSENFASCYRQTAKQLGVAFFDAGHVCIPSHEDGVHLDREANRLLGEALVSPVLKALAG</sequence>
<dbReference type="RefSeq" id="WP_087111541.1">
    <property type="nucleotide sequence ID" value="NZ_CBCSCN010000007.1"/>
</dbReference>
<accession>A0A1X7AMN8</accession>
<name>A0A1X7AMN8_9GAMM</name>
<proteinExistence type="predicted"/>
<dbReference type="Proteomes" id="UP000196573">
    <property type="component" value="Unassembled WGS sequence"/>
</dbReference>
<dbReference type="Gene3D" id="3.40.50.1110">
    <property type="entry name" value="SGNH hydrolase"/>
    <property type="match status" value="1"/>
</dbReference>
<dbReference type="Pfam" id="PF13472">
    <property type="entry name" value="Lipase_GDSL_2"/>
    <property type="match status" value="1"/>
</dbReference>
<feature type="domain" description="SGNH hydrolase-type esterase" evidence="1">
    <location>
        <begin position="6"/>
        <end position="192"/>
    </location>
</feature>
<evidence type="ECO:0000313" key="3">
    <source>
        <dbReference type="Proteomes" id="UP000196573"/>
    </source>
</evidence>
<dbReference type="AlphaFoldDB" id="A0A1X7AMN8"/>
<dbReference type="PANTHER" id="PTHR30383:SF29">
    <property type="entry name" value="SGNH HYDROLASE-TYPE ESTERASE DOMAIN-CONTAINING PROTEIN"/>
    <property type="match status" value="1"/>
</dbReference>
<gene>
    <name evidence="2" type="ORF">EHSB41UT_03134</name>
</gene>